<evidence type="ECO:0000256" key="3">
    <source>
        <dbReference type="ARBA" id="ARBA00022527"/>
    </source>
</evidence>
<dbReference type="CDD" id="cd14066">
    <property type="entry name" value="STKc_IRAK"/>
    <property type="match status" value="1"/>
</dbReference>
<dbReference type="Pfam" id="PF07714">
    <property type="entry name" value="PK_Tyr_Ser-Thr"/>
    <property type="match status" value="1"/>
</dbReference>
<evidence type="ECO:0000256" key="9">
    <source>
        <dbReference type="ARBA" id="ARBA00022737"/>
    </source>
</evidence>
<dbReference type="InterPro" id="IPR001245">
    <property type="entry name" value="Ser-Thr/Tyr_kinase_cat_dom"/>
</dbReference>
<keyword evidence="5" id="KW-0433">Leucine-rich repeat</keyword>
<dbReference type="SMART" id="SM00220">
    <property type="entry name" value="S_TKc"/>
    <property type="match status" value="1"/>
</dbReference>
<evidence type="ECO:0000256" key="7">
    <source>
        <dbReference type="ARBA" id="ARBA00022692"/>
    </source>
</evidence>
<dbReference type="FunFam" id="3.80.10.10:FF:000095">
    <property type="entry name" value="LRR receptor-like serine/threonine-protein kinase GSO1"/>
    <property type="match status" value="2"/>
</dbReference>
<accession>A0AAP0CTY3</accession>
<dbReference type="Gene3D" id="2.60.120.430">
    <property type="entry name" value="Galactose-binding lectin"/>
    <property type="match status" value="1"/>
</dbReference>
<dbReference type="GO" id="GO:0004674">
    <property type="term" value="F:protein serine/threonine kinase activity"/>
    <property type="evidence" value="ECO:0007669"/>
    <property type="project" value="UniProtKB-KW"/>
</dbReference>
<dbReference type="InterPro" id="IPR051824">
    <property type="entry name" value="LRR_Rcpt-Like_S/T_Kinase"/>
</dbReference>
<dbReference type="Gene3D" id="3.80.10.10">
    <property type="entry name" value="Ribonuclease Inhibitor"/>
    <property type="match status" value="4"/>
</dbReference>
<comment type="catalytic activity">
    <reaction evidence="17">
        <text>L-threonyl-[protein] + ATP = O-phospho-L-threonyl-[protein] + ADP + H(+)</text>
        <dbReference type="Rhea" id="RHEA:46608"/>
        <dbReference type="Rhea" id="RHEA-COMP:11060"/>
        <dbReference type="Rhea" id="RHEA-COMP:11605"/>
        <dbReference type="ChEBI" id="CHEBI:15378"/>
        <dbReference type="ChEBI" id="CHEBI:30013"/>
        <dbReference type="ChEBI" id="CHEBI:30616"/>
        <dbReference type="ChEBI" id="CHEBI:61977"/>
        <dbReference type="ChEBI" id="CHEBI:456216"/>
        <dbReference type="EC" id="2.7.11.1"/>
    </reaction>
</comment>
<dbReference type="FunFam" id="1.10.510.10:FF:000044">
    <property type="entry name" value="Putative LRR receptor-like serine/threonine-protein kinase"/>
    <property type="match status" value="1"/>
</dbReference>
<dbReference type="Pfam" id="PF00560">
    <property type="entry name" value="LRR_1"/>
    <property type="match status" value="6"/>
</dbReference>
<evidence type="ECO:0000256" key="14">
    <source>
        <dbReference type="ARBA" id="ARBA00023136"/>
    </source>
</evidence>
<comment type="caution">
    <text evidence="21">The sequence shown here is derived from an EMBL/GenBank/DDBJ whole genome shotgun (WGS) entry which is preliminary data.</text>
</comment>
<dbReference type="InterPro" id="IPR003591">
    <property type="entry name" value="Leu-rich_rpt_typical-subtyp"/>
</dbReference>
<dbReference type="Pfam" id="PF13855">
    <property type="entry name" value="LRR_8"/>
    <property type="match status" value="1"/>
</dbReference>
<protein>
    <recommendedName>
        <fullName evidence="2">non-specific serine/threonine protein kinase</fullName>
        <ecNumber evidence="2">2.7.11.1</ecNumber>
    </recommendedName>
</protein>
<gene>
    <name evidence="21" type="ORF">SSX86_016820</name>
</gene>
<dbReference type="SMART" id="SM00369">
    <property type="entry name" value="LRR_TYP"/>
    <property type="match status" value="6"/>
</dbReference>
<dbReference type="Proteomes" id="UP001408789">
    <property type="component" value="Unassembled WGS sequence"/>
</dbReference>
<keyword evidence="9" id="KW-0677">Repeat</keyword>
<evidence type="ECO:0000313" key="21">
    <source>
        <dbReference type="EMBL" id="KAK9062950.1"/>
    </source>
</evidence>
<evidence type="ECO:0000256" key="13">
    <source>
        <dbReference type="ARBA" id="ARBA00022989"/>
    </source>
</evidence>
<dbReference type="FunFam" id="3.30.200.20:FF:000217">
    <property type="entry name" value="probable LRR receptor-like serine/threonine-protein kinase At1g53430"/>
    <property type="match status" value="1"/>
</dbReference>
<dbReference type="InterPro" id="IPR001611">
    <property type="entry name" value="Leu-rich_rpt"/>
</dbReference>
<dbReference type="EMBL" id="JBCNJP010000018">
    <property type="protein sequence ID" value="KAK9062950.1"/>
    <property type="molecule type" value="Genomic_DNA"/>
</dbReference>
<dbReference type="InterPro" id="IPR017441">
    <property type="entry name" value="Protein_kinase_ATP_BS"/>
</dbReference>
<evidence type="ECO:0000313" key="22">
    <source>
        <dbReference type="Proteomes" id="UP001408789"/>
    </source>
</evidence>
<dbReference type="GO" id="GO:0051707">
    <property type="term" value="P:response to other organism"/>
    <property type="evidence" value="ECO:0007669"/>
    <property type="project" value="UniProtKB-ARBA"/>
</dbReference>
<dbReference type="GO" id="GO:0006952">
    <property type="term" value="P:defense response"/>
    <property type="evidence" value="ECO:0007669"/>
    <property type="project" value="UniProtKB-ARBA"/>
</dbReference>
<organism evidence="21 22">
    <name type="scientific">Deinandra increscens subsp. villosa</name>
    <dbReference type="NCBI Taxonomy" id="3103831"/>
    <lineage>
        <taxon>Eukaryota</taxon>
        <taxon>Viridiplantae</taxon>
        <taxon>Streptophyta</taxon>
        <taxon>Embryophyta</taxon>
        <taxon>Tracheophyta</taxon>
        <taxon>Spermatophyta</taxon>
        <taxon>Magnoliopsida</taxon>
        <taxon>eudicotyledons</taxon>
        <taxon>Gunneridae</taxon>
        <taxon>Pentapetalae</taxon>
        <taxon>asterids</taxon>
        <taxon>campanulids</taxon>
        <taxon>Asterales</taxon>
        <taxon>Asteraceae</taxon>
        <taxon>Asteroideae</taxon>
        <taxon>Heliantheae alliance</taxon>
        <taxon>Madieae</taxon>
        <taxon>Madiinae</taxon>
        <taxon>Deinandra</taxon>
    </lineage>
</organism>
<keyword evidence="16" id="KW-0325">Glycoprotein</keyword>
<dbReference type="FunFam" id="2.60.120.430:FF:000004">
    <property type="entry name" value="Putative leucine-rich repeat receptor-like serine/threonine-protein kinase"/>
    <property type="match status" value="1"/>
</dbReference>
<dbReference type="GO" id="GO:0005524">
    <property type="term" value="F:ATP binding"/>
    <property type="evidence" value="ECO:0007669"/>
    <property type="project" value="UniProtKB-UniRule"/>
</dbReference>
<keyword evidence="15" id="KW-0675">Receptor</keyword>
<comment type="catalytic activity">
    <reaction evidence="18">
        <text>L-seryl-[protein] + ATP = O-phospho-L-seryl-[protein] + ADP + H(+)</text>
        <dbReference type="Rhea" id="RHEA:17989"/>
        <dbReference type="Rhea" id="RHEA-COMP:9863"/>
        <dbReference type="Rhea" id="RHEA-COMP:11604"/>
        <dbReference type="ChEBI" id="CHEBI:15378"/>
        <dbReference type="ChEBI" id="CHEBI:29999"/>
        <dbReference type="ChEBI" id="CHEBI:30616"/>
        <dbReference type="ChEBI" id="CHEBI:83421"/>
        <dbReference type="ChEBI" id="CHEBI:456216"/>
        <dbReference type="EC" id="2.7.11.1"/>
    </reaction>
</comment>
<feature type="binding site" evidence="19">
    <location>
        <position position="814"/>
    </location>
    <ligand>
        <name>ATP</name>
        <dbReference type="ChEBI" id="CHEBI:30616"/>
    </ligand>
</feature>
<keyword evidence="3" id="KW-0723">Serine/threonine-protein kinase</keyword>
<comment type="subcellular location">
    <subcellularLocation>
        <location evidence="1">Membrane</location>
        <topology evidence="1">Single-pass type I membrane protein</topology>
    </subcellularLocation>
</comment>
<evidence type="ECO:0000256" key="8">
    <source>
        <dbReference type="ARBA" id="ARBA00022729"/>
    </source>
</evidence>
<dbReference type="PANTHER" id="PTHR48006">
    <property type="entry name" value="LEUCINE-RICH REPEAT-CONTAINING PROTEIN DDB_G0281931-RELATED"/>
    <property type="match status" value="1"/>
</dbReference>
<keyword evidence="7" id="KW-0812">Transmembrane</keyword>
<evidence type="ECO:0000256" key="4">
    <source>
        <dbReference type="ARBA" id="ARBA00022553"/>
    </source>
</evidence>
<evidence type="ECO:0000256" key="17">
    <source>
        <dbReference type="ARBA" id="ARBA00047899"/>
    </source>
</evidence>
<evidence type="ECO:0000256" key="1">
    <source>
        <dbReference type="ARBA" id="ARBA00004479"/>
    </source>
</evidence>
<evidence type="ECO:0000256" key="16">
    <source>
        <dbReference type="ARBA" id="ARBA00023180"/>
    </source>
</evidence>
<keyword evidence="13" id="KW-1133">Transmembrane helix</keyword>
<dbReference type="AlphaFoldDB" id="A0AAP0CTY3"/>
<dbReference type="InterPro" id="IPR011009">
    <property type="entry name" value="Kinase-like_dom_sf"/>
</dbReference>
<dbReference type="InterPro" id="IPR021720">
    <property type="entry name" value="Malectin_dom"/>
</dbReference>
<sequence length="1117" mass="123483">MTGTQTEPTPEPVRIIVNRHRLYDSITDDDDKPDIDNSMGFTHEVEVVLLNALKEIAKELGEENWDFSLNPCEEDSYIYFGTVCDCSDGVCHVVNITLSGKDLAGVLPKSLAKLPLIKYIDLSYNYLNGTIPDEWNSTQLDFLFVAGNHLSGSIPKFLGNMTSLQYLYLENNMFSGNVPAELGKLVNLSALFLSTNYLTGELPVELNGLTNLVYLRLSSNNFSGKIPYLGSWPKLQIFDLSYNYLNGTIPGEWVSTQLEFLDVMGNRLSGSIPKFLGNMTSLQYLSLESNMLSGNVPAELGKLVNLATLVLSANNFTGELPVELNGLTNLIVLRLGSNNFSGKIPDVGNWIKLQRLGIQGSGLEGPIPSSISLLRNLIELRITDLYGKVSQFPDLSYMTSMEKLMLRSCNITGTIPSYISQMPNLSHLDLSFNNLEGRIPEELKGLSNLQIMYLTGNSLSGSVPEWIASGDDVTWSTRVVDLSYNHFSETSVPHDCPLTLNLFRSYSSENNDLAMCLIPCYKEYYSVHINCGSQKAATVGDKVYEADGSLAGPAHFFPTNEQWGFSNTGNAWDTEGADKYIATNVSVLNMNQTQLYIEARYSPISLTYYGRCLANGNYTVTLHFAEIVLRDNPSLMHDFGRRVFDVYIQGAIKLKNYDIKNAAGGVDKETTEVFINVCVTNKTLEIRFQYAGKGTTALPNRIKNGPLISAISIESDFKPPYGYSKKKKIFISVGLVAMCATLITLGIAWNKGYIGNRVSREIELRGLDLKTGVFTYRQIRAATNNFSAANKLGEGGFGSVYKGTLLNGTLVAVKQLSSTSRQGNREFVNEIGMIAGIQHPNVVRLHGCCVEGNQLLLVYEYMENNSLAHALFDPKTEINWATRQRICIGIAKGMAFLHEESVLKMVHRDIKATNILLDTDLTPKISDFGLAKLYEEEDTHITTKVAGTMGYMAPEYALWGHLTYKADVYSFGVVALEIVSGKSNVKYRPVEDYFCLLDLAIVMKQKGSLADLVDPRLGSDFNKEEAVRMMNIALLCTNQSPALRPTMSEVVKMLEGRTEVQEPSITSSGHDDGFGLQVLTEEILEMHAQDTGETDTLLKASCSSSHLISNSQISDEC</sequence>
<evidence type="ECO:0000256" key="18">
    <source>
        <dbReference type="ARBA" id="ARBA00048679"/>
    </source>
</evidence>
<keyword evidence="4" id="KW-0597">Phosphoprotein</keyword>
<keyword evidence="22" id="KW-1185">Reference proteome</keyword>
<keyword evidence="10 19" id="KW-0547">Nucleotide-binding</keyword>
<keyword evidence="12 19" id="KW-0067">ATP-binding</keyword>
<dbReference type="InterPro" id="IPR000719">
    <property type="entry name" value="Prot_kinase_dom"/>
</dbReference>
<evidence type="ECO:0000256" key="12">
    <source>
        <dbReference type="ARBA" id="ARBA00022840"/>
    </source>
</evidence>
<dbReference type="Gene3D" id="3.30.200.20">
    <property type="entry name" value="Phosphorylase Kinase, domain 1"/>
    <property type="match status" value="1"/>
</dbReference>
<evidence type="ECO:0000256" key="10">
    <source>
        <dbReference type="ARBA" id="ARBA00022741"/>
    </source>
</evidence>
<dbReference type="SUPFAM" id="SSF52047">
    <property type="entry name" value="RNI-like"/>
    <property type="match status" value="1"/>
</dbReference>
<proteinExistence type="predicted"/>
<feature type="domain" description="Protein kinase" evidence="20">
    <location>
        <begin position="786"/>
        <end position="1065"/>
    </location>
</feature>
<dbReference type="InterPro" id="IPR008271">
    <property type="entry name" value="Ser/Thr_kinase_AS"/>
</dbReference>
<keyword evidence="11" id="KW-0418">Kinase</keyword>
<evidence type="ECO:0000256" key="2">
    <source>
        <dbReference type="ARBA" id="ARBA00012513"/>
    </source>
</evidence>
<dbReference type="GO" id="GO:0016020">
    <property type="term" value="C:membrane"/>
    <property type="evidence" value="ECO:0007669"/>
    <property type="project" value="UniProtKB-SubCell"/>
</dbReference>
<dbReference type="PROSITE" id="PS00107">
    <property type="entry name" value="PROTEIN_KINASE_ATP"/>
    <property type="match status" value="1"/>
</dbReference>
<dbReference type="SUPFAM" id="SSF52058">
    <property type="entry name" value="L domain-like"/>
    <property type="match status" value="1"/>
</dbReference>
<evidence type="ECO:0000256" key="11">
    <source>
        <dbReference type="ARBA" id="ARBA00022777"/>
    </source>
</evidence>
<dbReference type="PROSITE" id="PS50011">
    <property type="entry name" value="PROTEIN_KINASE_DOM"/>
    <property type="match status" value="1"/>
</dbReference>
<evidence type="ECO:0000256" key="6">
    <source>
        <dbReference type="ARBA" id="ARBA00022679"/>
    </source>
</evidence>
<keyword evidence="8" id="KW-0732">Signal</keyword>
<evidence type="ECO:0000256" key="5">
    <source>
        <dbReference type="ARBA" id="ARBA00022614"/>
    </source>
</evidence>
<evidence type="ECO:0000256" key="19">
    <source>
        <dbReference type="PROSITE-ProRule" id="PRU10141"/>
    </source>
</evidence>
<dbReference type="PROSITE" id="PS00108">
    <property type="entry name" value="PROTEIN_KINASE_ST"/>
    <property type="match status" value="1"/>
</dbReference>
<dbReference type="PANTHER" id="PTHR48006:SF66">
    <property type="entry name" value="PROTEIN KINASE DOMAIN-CONTAINING PROTEIN"/>
    <property type="match status" value="1"/>
</dbReference>
<dbReference type="Gene3D" id="1.10.510.10">
    <property type="entry name" value="Transferase(Phosphotransferase) domain 1"/>
    <property type="match status" value="1"/>
</dbReference>
<dbReference type="Pfam" id="PF11721">
    <property type="entry name" value="Malectin"/>
    <property type="match status" value="1"/>
</dbReference>
<reference evidence="21 22" key="1">
    <citation type="submission" date="2024-04" db="EMBL/GenBank/DDBJ databases">
        <title>The reference genome of an endangered Asteraceae, Deinandra increscens subsp. villosa, native to the Central Coast of California.</title>
        <authorList>
            <person name="Guilliams M."/>
            <person name="Hasenstab-Lehman K."/>
            <person name="Meyer R."/>
            <person name="Mcevoy S."/>
        </authorList>
    </citation>
    <scope>NUCLEOTIDE SEQUENCE [LARGE SCALE GENOMIC DNA]</scope>
    <source>
        <tissue evidence="21">Leaf</tissue>
    </source>
</reference>
<evidence type="ECO:0000259" key="20">
    <source>
        <dbReference type="PROSITE" id="PS50011"/>
    </source>
</evidence>
<name>A0AAP0CTY3_9ASTR</name>
<keyword evidence="6" id="KW-0808">Transferase</keyword>
<dbReference type="InterPro" id="IPR032675">
    <property type="entry name" value="LRR_dom_sf"/>
</dbReference>
<dbReference type="EC" id="2.7.11.1" evidence="2"/>
<dbReference type="SUPFAM" id="SSF56112">
    <property type="entry name" value="Protein kinase-like (PK-like)"/>
    <property type="match status" value="1"/>
</dbReference>
<evidence type="ECO:0000256" key="15">
    <source>
        <dbReference type="ARBA" id="ARBA00023170"/>
    </source>
</evidence>
<keyword evidence="14" id="KW-0472">Membrane</keyword>